<keyword evidence="2" id="KW-1133">Transmembrane helix</keyword>
<dbReference type="InterPro" id="IPR055301">
    <property type="entry name" value="Lea14-like_2"/>
</dbReference>
<name>A0A5J5BBG9_9ASTE</name>
<keyword evidence="2" id="KW-0472">Membrane</keyword>
<dbReference type="PANTHER" id="PTHR31852">
    <property type="entry name" value="LATE EMBRYOGENESIS ABUNDANT (LEA) HYDROXYPROLINE-RICH GLYCOPROTEIN FAMILY"/>
    <property type="match status" value="1"/>
</dbReference>
<gene>
    <name evidence="4" type="ORF">F0562_026670</name>
</gene>
<protein>
    <recommendedName>
        <fullName evidence="3">Late embryogenesis abundant protein LEA-2 subgroup domain-containing protein</fullName>
    </recommendedName>
</protein>
<evidence type="ECO:0000313" key="5">
    <source>
        <dbReference type="Proteomes" id="UP000325577"/>
    </source>
</evidence>
<feature type="transmembrane region" description="Helical" evidence="2">
    <location>
        <begin position="212"/>
        <end position="235"/>
    </location>
</feature>
<feature type="region of interest" description="Disordered" evidence="1">
    <location>
        <begin position="1"/>
        <end position="24"/>
    </location>
</feature>
<sequence>MAEKDQQVYPMPQAKHDEEAAMEQSKELRRKKRMKCLAYVVAFAIFQTGIILLFALTVMKIRTPKFRVRSATFETFDVVTTPTSFNIKMNAELGVKNTNFGHYKFDNSTITFFYKGTPVGTTVVSKARARARSTKKFNIVVDLISTNLPNTSDLGNDINSGFLPLSSESTLRGKVELFKVYPMPQANGPTKHDEEAATVQSEELRRKKRMKYLAYGIAFVVFQTGIILIFALTVMKIKTPKFRIRSATFENFDVVAASPSFNIRMNAEVGVKNTNFGHYKFDNSTITFFYKGTPVGSAIVPNARARARSTKKFNIVVDLISTSLPSTSELGNDISSGVLLLSSQSTLRGKVELFKVMKKKKSTQMDCSMTINLGDRTIQDLKCK</sequence>
<evidence type="ECO:0000259" key="3">
    <source>
        <dbReference type="Pfam" id="PF03168"/>
    </source>
</evidence>
<feature type="domain" description="Late embryogenesis abundant protein LEA-2 subgroup" evidence="3">
    <location>
        <begin position="269"/>
        <end position="368"/>
    </location>
</feature>
<evidence type="ECO:0000256" key="2">
    <source>
        <dbReference type="SAM" id="Phobius"/>
    </source>
</evidence>
<dbReference type="Proteomes" id="UP000325577">
    <property type="component" value="Linkage Group LG14"/>
</dbReference>
<keyword evidence="2" id="KW-0812">Transmembrane</keyword>
<accession>A0A5J5BBG9</accession>
<feature type="compositionally biased region" description="Basic and acidic residues" evidence="1">
    <location>
        <begin position="14"/>
        <end position="24"/>
    </location>
</feature>
<evidence type="ECO:0000313" key="4">
    <source>
        <dbReference type="EMBL" id="KAA8539978.1"/>
    </source>
</evidence>
<evidence type="ECO:0000256" key="1">
    <source>
        <dbReference type="SAM" id="MobiDB-lite"/>
    </source>
</evidence>
<dbReference type="OrthoDB" id="1894389at2759"/>
<dbReference type="AlphaFoldDB" id="A0A5J5BBG9"/>
<reference evidence="4 5" key="1">
    <citation type="submission" date="2019-09" db="EMBL/GenBank/DDBJ databases">
        <title>A chromosome-level genome assembly of the Chinese tupelo Nyssa sinensis.</title>
        <authorList>
            <person name="Yang X."/>
            <person name="Kang M."/>
            <person name="Yang Y."/>
            <person name="Xiong H."/>
            <person name="Wang M."/>
            <person name="Zhang Z."/>
            <person name="Wang Z."/>
            <person name="Wu H."/>
            <person name="Ma T."/>
            <person name="Liu J."/>
            <person name="Xi Z."/>
        </authorList>
    </citation>
    <scope>NUCLEOTIDE SEQUENCE [LARGE SCALE GENOMIC DNA]</scope>
    <source>
        <strain evidence="4">J267</strain>
        <tissue evidence="4">Leaf</tissue>
    </source>
</reference>
<dbReference type="InterPro" id="IPR004864">
    <property type="entry name" value="LEA_2"/>
</dbReference>
<feature type="transmembrane region" description="Helical" evidence="2">
    <location>
        <begin position="37"/>
        <end position="59"/>
    </location>
</feature>
<proteinExistence type="predicted"/>
<dbReference type="EMBL" id="CM018037">
    <property type="protein sequence ID" value="KAA8539978.1"/>
    <property type="molecule type" value="Genomic_DNA"/>
</dbReference>
<dbReference type="Pfam" id="PF03168">
    <property type="entry name" value="LEA_2"/>
    <property type="match status" value="1"/>
</dbReference>
<organism evidence="4 5">
    <name type="scientific">Nyssa sinensis</name>
    <dbReference type="NCBI Taxonomy" id="561372"/>
    <lineage>
        <taxon>Eukaryota</taxon>
        <taxon>Viridiplantae</taxon>
        <taxon>Streptophyta</taxon>
        <taxon>Embryophyta</taxon>
        <taxon>Tracheophyta</taxon>
        <taxon>Spermatophyta</taxon>
        <taxon>Magnoliopsida</taxon>
        <taxon>eudicotyledons</taxon>
        <taxon>Gunneridae</taxon>
        <taxon>Pentapetalae</taxon>
        <taxon>asterids</taxon>
        <taxon>Cornales</taxon>
        <taxon>Nyssaceae</taxon>
        <taxon>Nyssa</taxon>
    </lineage>
</organism>
<keyword evidence="5" id="KW-1185">Reference proteome</keyword>